<dbReference type="PANTHER" id="PTHR10870">
    <property type="entry name" value="CELL CYCLE CHECKPOINT PROTEIN RAD1"/>
    <property type="match status" value="1"/>
</dbReference>
<evidence type="ECO:0000313" key="6">
    <source>
        <dbReference type="EMBL" id="KAH9322015.1"/>
    </source>
</evidence>
<comment type="subcellular location">
    <subcellularLocation>
        <location evidence="1">Nucleus</location>
    </subcellularLocation>
</comment>
<comment type="similarity">
    <text evidence="2">Belongs to the rad1 family.</text>
</comment>
<evidence type="ECO:0000256" key="5">
    <source>
        <dbReference type="ARBA" id="ARBA00023242"/>
    </source>
</evidence>
<accession>A0AA38GHF6</accession>
<dbReference type="InterPro" id="IPR046938">
    <property type="entry name" value="DNA_clamp_sf"/>
</dbReference>
<evidence type="ECO:0000256" key="1">
    <source>
        <dbReference type="ARBA" id="ARBA00004123"/>
    </source>
</evidence>
<evidence type="ECO:0000256" key="3">
    <source>
        <dbReference type="ARBA" id="ARBA00022763"/>
    </source>
</evidence>
<protein>
    <submittedName>
        <fullName evidence="6">Uncharacterized protein</fullName>
    </submittedName>
</protein>
<proteinExistence type="inferred from homology"/>
<dbReference type="PANTHER" id="PTHR10870:SF0">
    <property type="entry name" value="CELL CYCLE CHECKPOINT PROTEIN RAD1"/>
    <property type="match status" value="1"/>
</dbReference>
<dbReference type="Proteomes" id="UP000824469">
    <property type="component" value="Unassembled WGS sequence"/>
</dbReference>
<dbReference type="SUPFAM" id="SSF55979">
    <property type="entry name" value="DNA clamp"/>
    <property type="match status" value="1"/>
</dbReference>
<keyword evidence="4" id="KW-0234">DNA repair</keyword>
<name>A0AA38GHF6_TAXCH</name>
<dbReference type="GO" id="GO:0006281">
    <property type="term" value="P:DNA repair"/>
    <property type="evidence" value="ECO:0007669"/>
    <property type="project" value="UniProtKB-KW"/>
</dbReference>
<evidence type="ECO:0000313" key="7">
    <source>
        <dbReference type="Proteomes" id="UP000824469"/>
    </source>
</evidence>
<dbReference type="InterPro" id="IPR003021">
    <property type="entry name" value="Rad1_Rec1_Rad17"/>
</dbReference>
<evidence type="ECO:0000256" key="2">
    <source>
        <dbReference type="ARBA" id="ARBA00010991"/>
    </source>
</evidence>
<dbReference type="EMBL" id="JAHRHJ020000003">
    <property type="protein sequence ID" value="KAH9322015.1"/>
    <property type="molecule type" value="Genomic_DNA"/>
</dbReference>
<sequence>MNTGSPTESTDGGGGGGEGPELVCLLDSVQGLVDALHSVRWKKQQLFRTYGYNAEVRPRFGVSLGPLVDSLNIFTLSGGTTALELRYPGPDMQLHFRSSDLHSASIYAEIRTRIPDTIPWDYNTENSVGMPVSFAVKSVALKEAIDDLESPGSSIQLSINPDPPTVTFKGEGHGDLQIDFFYNIQFDLFIAFQCDHYVSYRYKYKFLRATTANIPTSVLKDNRGSKLTIGRGGLLKIQHLVSVRPAAGYQQPLDSCSNQQQQNRISYIEFFVKPEEDDEETNGS</sequence>
<reference evidence="6 7" key="1">
    <citation type="journal article" date="2021" name="Nat. Plants">
        <title>The Taxus genome provides insights into paclitaxel biosynthesis.</title>
        <authorList>
            <person name="Xiong X."/>
            <person name="Gou J."/>
            <person name="Liao Q."/>
            <person name="Li Y."/>
            <person name="Zhou Q."/>
            <person name="Bi G."/>
            <person name="Li C."/>
            <person name="Du R."/>
            <person name="Wang X."/>
            <person name="Sun T."/>
            <person name="Guo L."/>
            <person name="Liang H."/>
            <person name="Lu P."/>
            <person name="Wu Y."/>
            <person name="Zhang Z."/>
            <person name="Ro D.K."/>
            <person name="Shang Y."/>
            <person name="Huang S."/>
            <person name="Yan J."/>
        </authorList>
    </citation>
    <scope>NUCLEOTIDE SEQUENCE [LARGE SCALE GENOMIC DNA]</scope>
    <source>
        <strain evidence="6">Ta-2019</strain>
    </source>
</reference>
<dbReference type="GO" id="GO:0030896">
    <property type="term" value="C:checkpoint clamp complex"/>
    <property type="evidence" value="ECO:0007669"/>
    <property type="project" value="TreeGrafter"/>
</dbReference>
<dbReference type="GO" id="GO:0000077">
    <property type="term" value="P:DNA damage checkpoint signaling"/>
    <property type="evidence" value="ECO:0007669"/>
    <property type="project" value="InterPro"/>
</dbReference>
<keyword evidence="7" id="KW-1185">Reference proteome</keyword>
<evidence type="ECO:0000256" key="4">
    <source>
        <dbReference type="ARBA" id="ARBA00023204"/>
    </source>
</evidence>
<keyword evidence="5" id="KW-0539">Nucleus</keyword>
<comment type="caution">
    <text evidence="6">The sequence shown here is derived from an EMBL/GenBank/DDBJ whole genome shotgun (WGS) entry which is preliminary data.</text>
</comment>
<dbReference type="AlphaFoldDB" id="A0AA38GHF6"/>
<dbReference type="Pfam" id="PF02144">
    <property type="entry name" value="Rad1"/>
    <property type="match status" value="1"/>
</dbReference>
<organism evidence="6 7">
    <name type="scientific">Taxus chinensis</name>
    <name type="common">Chinese yew</name>
    <name type="synonym">Taxus wallichiana var. chinensis</name>
    <dbReference type="NCBI Taxonomy" id="29808"/>
    <lineage>
        <taxon>Eukaryota</taxon>
        <taxon>Viridiplantae</taxon>
        <taxon>Streptophyta</taxon>
        <taxon>Embryophyta</taxon>
        <taxon>Tracheophyta</taxon>
        <taxon>Spermatophyta</taxon>
        <taxon>Pinopsida</taxon>
        <taxon>Pinidae</taxon>
        <taxon>Conifers II</taxon>
        <taxon>Cupressales</taxon>
        <taxon>Taxaceae</taxon>
        <taxon>Taxus</taxon>
    </lineage>
</organism>
<gene>
    <name evidence="6" type="ORF">KI387_016654</name>
</gene>
<dbReference type="FunFam" id="3.70.10.10:FF:000011">
    <property type="entry name" value="Damaged DNA binding protein"/>
    <property type="match status" value="1"/>
</dbReference>
<keyword evidence="3" id="KW-0227">DNA damage</keyword>
<dbReference type="Gene3D" id="3.70.10.10">
    <property type="match status" value="1"/>
</dbReference>
<dbReference type="OMA" id="TIEIRYP"/>